<evidence type="ECO:0000313" key="3">
    <source>
        <dbReference type="Proteomes" id="UP000706039"/>
    </source>
</evidence>
<name>A0ABS7PN41_9SPHN</name>
<dbReference type="EMBL" id="JAINVV010000004">
    <property type="protein sequence ID" value="MBY8822727.1"/>
    <property type="molecule type" value="Genomic_DNA"/>
</dbReference>
<proteinExistence type="predicted"/>
<feature type="signal peptide" evidence="1">
    <location>
        <begin position="1"/>
        <end position="33"/>
    </location>
</feature>
<accession>A0ABS7PN41</accession>
<dbReference type="SUPFAM" id="SSF69322">
    <property type="entry name" value="Tricorn protease domain 2"/>
    <property type="match status" value="1"/>
</dbReference>
<reference evidence="2 3" key="1">
    <citation type="submission" date="2021-08" db="EMBL/GenBank/DDBJ databases">
        <authorList>
            <person name="Tuo L."/>
        </authorList>
    </citation>
    <scope>NUCLEOTIDE SEQUENCE [LARGE SCALE GENOMIC DNA]</scope>
    <source>
        <strain evidence="2 3">JCM 31229</strain>
    </source>
</reference>
<evidence type="ECO:0000256" key="1">
    <source>
        <dbReference type="SAM" id="SignalP"/>
    </source>
</evidence>
<organism evidence="2 3">
    <name type="scientific">Sphingomonas colocasiae</name>
    <dbReference type="NCBI Taxonomy" id="1848973"/>
    <lineage>
        <taxon>Bacteria</taxon>
        <taxon>Pseudomonadati</taxon>
        <taxon>Pseudomonadota</taxon>
        <taxon>Alphaproteobacteria</taxon>
        <taxon>Sphingomonadales</taxon>
        <taxon>Sphingomonadaceae</taxon>
        <taxon>Sphingomonas</taxon>
    </lineage>
</organism>
<keyword evidence="3" id="KW-1185">Reference proteome</keyword>
<comment type="caution">
    <text evidence="2">The sequence shown here is derived from an EMBL/GenBank/DDBJ whole genome shotgun (WGS) entry which is preliminary data.</text>
</comment>
<keyword evidence="1" id="KW-0732">Signal</keyword>
<dbReference type="Proteomes" id="UP000706039">
    <property type="component" value="Unassembled WGS sequence"/>
</dbReference>
<gene>
    <name evidence="2" type="ORF">K7G82_10515</name>
</gene>
<protein>
    <submittedName>
        <fullName evidence="2">Uncharacterized protein</fullName>
    </submittedName>
</protein>
<sequence length="268" mass="29293">MDHPERALWPDLLFRRVGALLIAALALSLAAIAAPEAGQGVAAGAAHVYAIDNAEIGKYEKLSGRRVAHWQGDRALFPHINSCAVVKAQLVCAASNYPQVPMASSVEIFDAKTLRHIRTHSLGRMYGSLTVLDWHRGAWWAVFANYDDRGGEPGRDHRFTTLVKMDAAFRPLESWLFPSAVLERFAPKSASGAAWGDDGLLYVSGHDRPEIYALRLPEAGTRLELVATLPVSTPGQAIDWDPVAPRTLWSIDRKAARMVSTPIPAIAR</sequence>
<evidence type="ECO:0000313" key="2">
    <source>
        <dbReference type="EMBL" id="MBY8822727.1"/>
    </source>
</evidence>
<feature type="chain" id="PRO_5047409463" evidence="1">
    <location>
        <begin position="34"/>
        <end position="268"/>
    </location>
</feature>